<evidence type="ECO:0000313" key="6">
    <source>
        <dbReference type="EMBL" id="GAA3661665.1"/>
    </source>
</evidence>
<dbReference type="InterPro" id="IPR001345">
    <property type="entry name" value="PG/BPGM_mutase_AS"/>
</dbReference>
<protein>
    <recommendedName>
        <fullName evidence="2">phosphoglycerate mutase (2,3-diphosphoglycerate-dependent)</fullName>
        <ecNumber evidence="2">5.4.2.11</ecNumber>
    </recommendedName>
</protein>
<evidence type="ECO:0000256" key="3">
    <source>
        <dbReference type="ARBA" id="ARBA00023152"/>
    </source>
</evidence>
<evidence type="ECO:0000256" key="2">
    <source>
        <dbReference type="ARBA" id="ARBA00012028"/>
    </source>
</evidence>
<dbReference type="InterPro" id="IPR005952">
    <property type="entry name" value="Phosphogly_mut1"/>
</dbReference>
<dbReference type="InterPro" id="IPR029033">
    <property type="entry name" value="His_PPase_superfam"/>
</dbReference>
<dbReference type="CDD" id="cd07067">
    <property type="entry name" value="HP_PGM_like"/>
    <property type="match status" value="1"/>
</dbReference>
<dbReference type="SMART" id="SM00855">
    <property type="entry name" value="PGAM"/>
    <property type="match status" value="1"/>
</dbReference>
<dbReference type="RefSeq" id="WP_221856254.1">
    <property type="nucleotide sequence ID" value="NZ_BAAAYV010000011.1"/>
</dbReference>
<keyword evidence="7" id="KW-1185">Reference proteome</keyword>
<dbReference type="Gene3D" id="3.40.50.1240">
    <property type="entry name" value="Phosphoglycerate mutase-like"/>
    <property type="match status" value="1"/>
</dbReference>
<evidence type="ECO:0000256" key="4">
    <source>
        <dbReference type="ARBA" id="ARBA00023235"/>
    </source>
</evidence>
<dbReference type="SUPFAM" id="SSF53254">
    <property type="entry name" value="Phosphoglycerate mutase-like"/>
    <property type="match status" value="1"/>
</dbReference>
<keyword evidence="3" id="KW-0324">Glycolysis</keyword>
<gene>
    <name evidence="6" type="ORF">GCM10022202_23770</name>
</gene>
<evidence type="ECO:0000313" key="7">
    <source>
        <dbReference type="Proteomes" id="UP001410795"/>
    </source>
</evidence>
<sequence>MGLERLVIVRHGESVGNEAASAAERGGEEVIALPFRDADTPLSDTGEAQARAVGSALDAIGVTGDAVVWASTYRRAARTGELALAAAGLGAPLRLDERLRDRELGVLDHLTSHGVNARYPSEAERRAHLGKFFYRPPGGESWADVALRLRSFLADATAAPAATGVVFVHEAVVHLIRYVLEGWDERRVLDAAVDAPAPNASVTLLEAGAAPGDPWRAALVGDVAHLERHGVPATMHAGRHDVEPRSGDIDPGRPDDAEEESHAAAD</sequence>
<comment type="similarity">
    <text evidence="1">Belongs to the phosphoglycerate mutase family. BPG-dependent PGAM subfamily.</text>
</comment>
<dbReference type="Proteomes" id="UP001410795">
    <property type="component" value="Unassembled WGS sequence"/>
</dbReference>
<comment type="caution">
    <text evidence="6">The sequence shown here is derived from an EMBL/GenBank/DDBJ whole genome shotgun (WGS) entry which is preliminary data.</text>
</comment>
<organism evidence="6 7">
    <name type="scientific">Microbacterium marinilacus</name>
    <dbReference type="NCBI Taxonomy" id="415209"/>
    <lineage>
        <taxon>Bacteria</taxon>
        <taxon>Bacillati</taxon>
        <taxon>Actinomycetota</taxon>
        <taxon>Actinomycetes</taxon>
        <taxon>Micrococcales</taxon>
        <taxon>Microbacteriaceae</taxon>
        <taxon>Microbacterium</taxon>
    </lineage>
</organism>
<dbReference type="InterPro" id="IPR013078">
    <property type="entry name" value="His_Pase_superF_clade-1"/>
</dbReference>
<dbReference type="PROSITE" id="PS00175">
    <property type="entry name" value="PG_MUTASE"/>
    <property type="match status" value="1"/>
</dbReference>
<evidence type="ECO:0000256" key="5">
    <source>
        <dbReference type="SAM" id="MobiDB-lite"/>
    </source>
</evidence>
<dbReference type="EMBL" id="BAAAYV010000011">
    <property type="protein sequence ID" value="GAA3661665.1"/>
    <property type="molecule type" value="Genomic_DNA"/>
</dbReference>
<feature type="region of interest" description="Disordered" evidence="5">
    <location>
        <begin position="232"/>
        <end position="266"/>
    </location>
</feature>
<evidence type="ECO:0000256" key="1">
    <source>
        <dbReference type="ARBA" id="ARBA00006717"/>
    </source>
</evidence>
<proteinExistence type="inferred from homology"/>
<accession>A0ABP7BIA8</accession>
<feature type="compositionally biased region" description="Basic and acidic residues" evidence="5">
    <location>
        <begin position="238"/>
        <end position="266"/>
    </location>
</feature>
<dbReference type="Pfam" id="PF00300">
    <property type="entry name" value="His_Phos_1"/>
    <property type="match status" value="1"/>
</dbReference>
<keyword evidence="4" id="KW-0413">Isomerase</keyword>
<dbReference type="PANTHER" id="PTHR11931">
    <property type="entry name" value="PHOSPHOGLYCERATE MUTASE"/>
    <property type="match status" value="1"/>
</dbReference>
<name>A0ABP7BIA8_9MICO</name>
<reference evidence="7" key="1">
    <citation type="journal article" date="2019" name="Int. J. Syst. Evol. Microbiol.">
        <title>The Global Catalogue of Microorganisms (GCM) 10K type strain sequencing project: providing services to taxonomists for standard genome sequencing and annotation.</title>
        <authorList>
            <consortium name="The Broad Institute Genomics Platform"/>
            <consortium name="The Broad Institute Genome Sequencing Center for Infectious Disease"/>
            <person name="Wu L."/>
            <person name="Ma J."/>
        </authorList>
    </citation>
    <scope>NUCLEOTIDE SEQUENCE [LARGE SCALE GENOMIC DNA]</scope>
    <source>
        <strain evidence="7">JCM 16546</strain>
    </source>
</reference>
<dbReference type="EC" id="5.4.2.11" evidence="2"/>